<keyword evidence="3" id="KW-1185">Reference proteome</keyword>
<evidence type="ECO:0000256" key="1">
    <source>
        <dbReference type="SAM" id="MobiDB-lite"/>
    </source>
</evidence>
<feature type="region of interest" description="Disordered" evidence="1">
    <location>
        <begin position="35"/>
        <end position="70"/>
    </location>
</feature>
<evidence type="ECO:0000313" key="2">
    <source>
        <dbReference type="EMBL" id="OAA84095.1"/>
    </source>
</evidence>
<name>A0ABX2TNV0_CLOLD</name>
<gene>
    <name evidence="2" type="ORF">WX45_01939</name>
</gene>
<accession>A0ABX2TNV0</accession>
<protein>
    <submittedName>
        <fullName evidence="2">Uncharacterized protein</fullName>
    </submittedName>
</protein>
<evidence type="ECO:0000313" key="3">
    <source>
        <dbReference type="Proteomes" id="UP000077020"/>
    </source>
</evidence>
<organism evidence="2 3">
    <name type="scientific">Clostridium ljungdahlii (strain ATCC 55383 / DSM 13528 / PETC)</name>
    <dbReference type="NCBI Taxonomy" id="748727"/>
    <lineage>
        <taxon>Bacteria</taxon>
        <taxon>Bacillati</taxon>
        <taxon>Bacillota</taxon>
        <taxon>Clostridia</taxon>
        <taxon>Eubacteriales</taxon>
        <taxon>Clostridiaceae</taxon>
        <taxon>Clostridium</taxon>
    </lineage>
</organism>
<comment type="caution">
    <text evidence="2">The sequence shown here is derived from an EMBL/GenBank/DDBJ whole genome shotgun (WGS) entry which is preliminary data.</text>
</comment>
<feature type="compositionally biased region" description="Basic residues" evidence="1">
    <location>
        <begin position="55"/>
        <end position="70"/>
    </location>
</feature>
<dbReference type="EMBL" id="LITS01000029">
    <property type="protein sequence ID" value="OAA84095.1"/>
    <property type="molecule type" value="Genomic_DNA"/>
</dbReference>
<reference evidence="2 3" key="1">
    <citation type="journal article" date="2016" name="Biotechnol. Bioeng.">
        <title>Traits of selected Clostridium strains for syngas fermentation to ethanol.</title>
        <authorList>
            <person name="Martin M.E."/>
            <person name="Richter H."/>
            <person name="Saha S."/>
            <person name="Angenent L.T."/>
        </authorList>
    </citation>
    <scope>NUCLEOTIDE SEQUENCE [LARGE SCALE GENOMIC DNA]</scope>
    <source>
        <strain evidence="2 3">PETC</strain>
    </source>
</reference>
<proteinExistence type="predicted"/>
<dbReference type="Proteomes" id="UP000077020">
    <property type="component" value="Unassembled WGS sequence"/>
</dbReference>
<sequence length="70" mass="8553">MKKFRDMKQIKTQVKKPISKEEKFNLMMKEFKKKSNEIIKDSQHKKHTKSEEHKLKIKINTNRKLKNAKK</sequence>